<reference evidence="1 2" key="1">
    <citation type="submission" date="2024-09" db="EMBL/GenBank/DDBJ databases">
        <authorList>
            <person name="Sun Q."/>
            <person name="Mori K."/>
        </authorList>
    </citation>
    <scope>NUCLEOTIDE SEQUENCE [LARGE SCALE GENOMIC DNA]</scope>
    <source>
        <strain evidence="1 2">TBRC 4938</strain>
    </source>
</reference>
<protein>
    <recommendedName>
        <fullName evidence="3">Glycosyltransferase family 1 protein</fullName>
    </recommendedName>
</protein>
<dbReference type="EMBL" id="JBHMAA010000053">
    <property type="protein sequence ID" value="MFB9953206.1"/>
    <property type="molecule type" value="Genomic_DNA"/>
</dbReference>
<proteinExistence type="predicted"/>
<keyword evidence="2" id="KW-1185">Reference proteome</keyword>
<comment type="caution">
    <text evidence="1">The sequence shown here is derived from an EMBL/GenBank/DDBJ whole genome shotgun (WGS) entry which is preliminary data.</text>
</comment>
<sequence>MIDFRRSFRAWLEDRLRIPAREQLNSPLNEARIQRVIIVGKFPNPTYEYYFAARLAARGMPRYETIDFRDFNEASIEPAGVFLIFVRYSTKPIIKWVNANRSKLAGVGVFWDDDISAVILGQDATARYRYRLYRDAVAPFKCLKTALDKVWVSTPQLAQQLSHLRPRVLPPAPSDEIIRPRPNHNKVTNVAGHILIAYHATDVHVQEHAFLFDVIKVVLDARPNVSFEVYAGKTTRSLWCSLNSSRVFIKEHVSWPAYLEANSGRFIDIMLVPLAPHRANASRSSTKRIDVARVHAAGLFSDCAAYEEKGKDEILVPFVRSTWINSLLALIDQPKLRVSAASATRKRVEEMIELGGLGLEIK</sequence>
<dbReference type="RefSeq" id="WP_377266011.1">
    <property type="nucleotide sequence ID" value="NZ_JBHMAA010000053.1"/>
</dbReference>
<name>A0ABV6ARG6_9HYPH</name>
<evidence type="ECO:0000313" key="2">
    <source>
        <dbReference type="Proteomes" id="UP001589692"/>
    </source>
</evidence>
<dbReference type="Proteomes" id="UP001589692">
    <property type="component" value="Unassembled WGS sequence"/>
</dbReference>
<gene>
    <name evidence="1" type="ORF">ACFFP0_30585</name>
</gene>
<organism evidence="1 2">
    <name type="scientific">Rhizobium puerariae</name>
    <dbReference type="NCBI Taxonomy" id="1585791"/>
    <lineage>
        <taxon>Bacteria</taxon>
        <taxon>Pseudomonadati</taxon>
        <taxon>Pseudomonadota</taxon>
        <taxon>Alphaproteobacteria</taxon>
        <taxon>Hyphomicrobiales</taxon>
        <taxon>Rhizobiaceae</taxon>
        <taxon>Rhizobium/Agrobacterium group</taxon>
        <taxon>Rhizobium</taxon>
    </lineage>
</organism>
<accession>A0ABV6ARG6</accession>
<evidence type="ECO:0008006" key="3">
    <source>
        <dbReference type="Google" id="ProtNLM"/>
    </source>
</evidence>
<evidence type="ECO:0000313" key="1">
    <source>
        <dbReference type="EMBL" id="MFB9953206.1"/>
    </source>
</evidence>